<evidence type="ECO:0000256" key="3">
    <source>
        <dbReference type="PROSITE-ProRule" id="PRU00023"/>
    </source>
</evidence>
<name>A0A0G4H9X5_9ALVE</name>
<reference evidence="4" key="1">
    <citation type="submission" date="2014-11" db="EMBL/GenBank/DDBJ databases">
        <authorList>
            <person name="Otto D Thomas"/>
            <person name="Naeem Raeece"/>
        </authorList>
    </citation>
    <scope>NUCLEOTIDE SEQUENCE</scope>
</reference>
<dbReference type="PROSITE" id="PS50088">
    <property type="entry name" value="ANK_REPEAT"/>
    <property type="match status" value="2"/>
</dbReference>
<dbReference type="VEuPathDB" id="CryptoDB:Cvel_886"/>
<dbReference type="Gene3D" id="1.25.40.20">
    <property type="entry name" value="Ankyrin repeat-containing domain"/>
    <property type="match status" value="2"/>
</dbReference>
<dbReference type="InterPro" id="IPR002110">
    <property type="entry name" value="Ankyrin_rpt"/>
</dbReference>
<dbReference type="InterPro" id="IPR036770">
    <property type="entry name" value="Ankyrin_rpt-contain_sf"/>
</dbReference>
<proteinExistence type="predicted"/>
<dbReference type="SUPFAM" id="SSF48403">
    <property type="entry name" value="Ankyrin repeat"/>
    <property type="match status" value="1"/>
</dbReference>
<dbReference type="PROSITE" id="PS50297">
    <property type="entry name" value="ANK_REP_REGION"/>
    <property type="match status" value="1"/>
</dbReference>
<evidence type="ECO:0000256" key="1">
    <source>
        <dbReference type="ARBA" id="ARBA00022737"/>
    </source>
</evidence>
<dbReference type="PhylomeDB" id="A0A0G4H9X5"/>
<evidence type="ECO:0000313" key="4">
    <source>
        <dbReference type="EMBL" id="CEM40735.1"/>
    </source>
</evidence>
<evidence type="ECO:0000256" key="2">
    <source>
        <dbReference type="ARBA" id="ARBA00023043"/>
    </source>
</evidence>
<dbReference type="EMBL" id="CDMZ01002095">
    <property type="protein sequence ID" value="CEM40735.1"/>
    <property type="molecule type" value="Genomic_DNA"/>
</dbReference>
<protein>
    <submittedName>
        <fullName evidence="4">Uncharacterized protein</fullName>
    </submittedName>
</protein>
<gene>
    <name evidence="4" type="ORF">Cvel_886</name>
</gene>
<feature type="repeat" description="ANK" evidence="3">
    <location>
        <begin position="344"/>
        <end position="381"/>
    </location>
</feature>
<keyword evidence="2 3" id="KW-0040">ANK repeat</keyword>
<dbReference type="PANTHER" id="PTHR24198">
    <property type="entry name" value="ANKYRIN REPEAT AND PROTEIN KINASE DOMAIN-CONTAINING PROTEIN"/>
    <property type="match status" value="1"/>
</dbReference>
<feature type="repeat" description="ANK" evidence="3">
    <location>
        <begin position="227"/>
        <end position="259"/>
    </location>
</feature>
<sequence>MDLQALDLPILHILRGLRPWTKKTYWDVVHDLATNKPGARGDFRLLMRLGAPVNGFRQEDDHWKRWHTPMCRVVHQRNVEAAAFLVELGADVNLEEDEGEDILEIALWGQGGQPDWAMVRFLLQSLDVNRRRKETVYINDGWCTEYEKLRHYDRNQDDEWNPSVPVLLALRGQTELLGIALDAGWEIEEGEDGREETRLIAASFGGHTDTVALLLSRGASLQKQGRFGDTALSAACMGEKREVVELLLAHGAEVNQEPQQRGLYTALGRAAQRCDSGLIDLLISRGAAVDGTGSNGKWPLLLATLAKDIQPAERQREVCQSLINKGADVKKRYAMPYSDNAPVPQSTILHYLYRAQKYEELDHSLIRILTEGGADVNAEDRGGDTVKSLEERSRQRSERCSARTWRLPNFY</sequence>
<dbReference type="SMART" id="SM00248">
    <property type="entry name" value="ANK"/>
    <property type="match status" value="6"/>
</dbReference>
<accession>A0A0G4H9X5</accession>
<keyword evidence="1" id="KW-0677">Repeat</keyword>
<dbReference type="AlphaFoldDB" id="A0A0G4H9X5"/>
<dbReference type="PANTHER" id="PTHR24198:SF194">
    <property type="entry name" value="INVERSIN-A"/>
    <property type="match status" value="1"/>
</dbReference>
<dbReference type="Pfam" id="PF12796">
    <property type="entry name" value="Ank_2"/>
    <property type="match status" value="1"/>
</dbReference>
<organism evidence="4">
    <name type="scientific">Chromera velia CCMP2878</name>
    <dbReference type="NCBI Taxonomy" id="1169474"/>
    <lineage>
        <taxon>Eukaryota</taxon>
        <taxon>Sar</taxon>
        <taxon>Alveolata</taxon>
        <taxon>Colpodellida</taxon>
        <taxon>Chromeraceae</taxon>
        <taxon>Chromera</taxon>
    </lineage>
</organism>